<dbReference type="GO" id="GO:0016020">
    <property type="term" value="C:membrane"/>
    <property type="evidence" value="ECO:0007669"/>
    <property type="project" value="InterPro"/>
</dbReference>
<proteinExistence type="inferred from homology"/>
<dbReference type="Pfam" id="PF01066">
    <property type="entry name" value="CDP-OH_P_transf"/>
    <property type="match status" value="1"/>
</dbReference>
<reference evidence="4" key="1">
    <citation type="journal article" date="2020" name="mSystems">
        <title>Genome- and Community-Level Interaction Insights into Carbon Utilization and Element Cycling Functions of Hydrothermarchaeota in Hydrothermal Sediment.</title>
        <authorList>
            <person name="Zhou Z."/>
            <person name="Liu Y."/>
            <person name="Xu W."/>
            <person name="Pan J."/>
            <person name="Luo Z.H."/>
            <person name="Li M."/>
        </authorList>
    </citation>
    <scope>NUCLEOTIDE SEQUENCE [LARGE SCALE GENOMIC DNA]</scope>
    <source>
        <strain evidence="4">SpSt-1019</strain>
    </source>
</reference>
<sequence length="192" mass="21348">MDIDKRKLIKPIIYPIAKLLSKMNISPNSITIFCTIFTFFSSLSIIFLPNILSALLLLIAVSFDSIDGLVARISGKITKFGGFLDSTLDRLSEGFIFTFIAIYGIINNSNLIIIFSFLSMIFSFMISYSKARSECDNVPIKGGLMQRPERLLLLIIALASGYLLVGLIILTLLSIFTTFQRILIALKGYKGN</sequence>
<keyword evidence="3" id="KW-1133">Transmembrane helix</keyword>
<dbReference type="Gene3D" id="1.20.120.1760">
    <property type="match status" value="1"/>
</dbReference>
<keyword evidence="1 2" id="KW-0808">Transferase</keyword>
<accession>A0A7C5PRR4</accession>
<name>A0A7C5PRR4_9BACT</name>
<evidence type="ECO:0000256" key="2">
    <source>
        <dbReference type="RuleBase" id="RU003750"/>
    </source>
</evidence>
<dbReference type="AlphaFoldDB" id="A0A7C5PRR4"/>
<dbReference type="GO" id="GO:0016780">
    <property type="term" value="F:phosphotransferase activity, for other substituted phosphate groups"/>
    <property type="evidence" value="ECO:0007669"/>
    <property type="project" value="InterPro"/>
</dbReference>
<evidence type="ECO:0000256" key="3">
    <source>
        <dbReference type="SAM" id="Phobius"/>
    </source>
</evidence>
<dbReference type="InterPro" id="IPR000462">
    <property type="entry name" value="CDP-OH_P_trans"/>
</dbReference>
<evidence type="ECO:0000313" key="4">
    <source>
        <dbReference type="EMBL" id="HHI66312.1"/>
    </source>
</evidence>
<comment type="similarity">
    <text evidence="2">Belongs to the CDP-alcohol phosphatidyltransferase class-I family.</text>
</comment>
<keyword evidence="3" id="KW-0812">Transmembrane</keyword>
<dbReference type="PROSITE" id="PS00379">
    <property type="entry name" value="CDP_ALCOHOL_P_TRANSF"/>
    <property type="match status" value="1"/>
</dbReference>
<dbReference type="InterPro" id="IPR048254">
    <property type="entry name" value="CDP_ALCOHOL_P_TRANSF_CS"/>
</dbReference>
<dbReference type="EMBL" id="DRUY01000244">
    <property type="protein sequence ID" value="HHI66312.1"/>
    <property type="molecule type" value="Genomic_DNA"/>
</dbReference>
<feature type="transmembrane region" description="Helical" evidence="3">
    <location>
        <begin position="151"/>
        <end position="176"/>
    </location>
</feature>
<dbReference type="InterPro" id="IPR043130">
    <property type="entry name" value="CDP-OH_PTrfase_TM_dom"/>
</dbReference>
<organism evidence="4">
    <name type="scientific">Thermodesulfobium narugense</name>
    <dbReference type="NCBI Taxonomy" id="184064"/>
    <lineage>
        <taxon>Bacteria</taxon>
        <taxon>Pseudomonadati</taxon>
        <taxon>Thermodesulfobiota</taxon>
        <taxon>Thermodesulfobiia</taxon>
        <taxon>Thermodesulfobiales</taxon>
        <taxon>Thermodesulfobiaceae</taxon>
        <taxon>Thermodesulfobium</taxon>
    </lineage>
</organism>
<comment type="caution">
    <text evidence="4">The sequence shown here is derived from an EMBL/GenBank/DDBJ whole genome shotgun (WGS) entry which is preliminary data.</text>
</comment>
<gene>
    <name evidence="4" type="ORF">ENL70_07180</name>
</gene>
<dbReference type="GO" id="GO:0008654">
    <property type="term" value="P:phospholipid biosynthetic process"/>
    <property type="evidence" value="ECO:0007669"/>
    <property type="project" value="InterPro"/>
</dbReference>
<keyword evidence="3" id="KW-0472">Membrane</keyword>
<protein>
    <submittedName>
        <fullName evidence="4">CDP-alcohol phosphatidyltransferase family protein</fullName>
    </submittedName>
</protein>
<evidence type="ECO:0000256" key="1">
    <source>
        <dbReference type="ARBA" id="ARBA00022679"/>
    </source>
</evidence>